<dbReference type="InterPro" id="IPR006645">
    <property type="entry name" value="NGN-like_dom"/>
</dbReference>
<dbReference type="InterPro" id="IPR008991">
    <property type="entry name" value="Translation_prot_SH3-like_sf"/>
</dbReference>
<dbReference type="InterPro" id="IPR036735">
    <property type="entry name" value="NGN_dom_sf"/>
</dbReference>
<evidence type="ECO:0000313" key="5">
    <source>
        <dbReference type="EMBL" id="VAX14607.1"/>
    </source>
</evidence>
<dbReference type="AlphaFoldDB" id="A0A3B1CCT9"/>
<evidence type="ECO:0000256" key="1">
    <source>
        <dbReference type="ARBA" id="ARBA00022814"/>
    </source>
</evidence>
<organism evidence="5">
    <name type="scientific">hydrothermal vent metagenome</name>
    <dbReference type="NCBI Taxonomy" id="652676"/>
    <lineage>
        <taxon>unclassified sequences</taxon>
        <taxon>metagenomes</taxon>
        <taxon>ecological metagenomes</taxon>
    </lineage>
</organism>
<dbReference type="PANTHER" id="PTHR30265:SF7">
    <property type="entry name" value="TRANSCRIPTION ANTITERMINATION PROTEIN RFAH"/>
    <property type="match status" value="1"/>
</dbReference>
<keyword evidence="1" id="KW-0889">Transcription antitermination</keyword>
<gene>
    <name evidence="5" type="ORF">MNBD_GAMMA24-957</name>
</gene>
<evidence type="ECO:0000256" key="2">
    <source>
        <dbReference type="ARBA" id="ARBA00023015"/>
    </source>
</evidence>
<proteinExistence type="predicted"/>
<dbReference type="CDD" id="cd09892">
    <property type="entry name" value="NGN_SP_RfaH"/>
    <property type="match status" value="1"/>
</dbReference>
<feature type="domain" description="NusG-like N-terminal" evidence="4">
    <location>
        <begin position="13"/>
        <end position="112"/>
    </location>
</feature>
<dbReference type="GO" id="GO:0006354">
    <property type="term" value="P:DNA-templated transcription elongation"/>
    <property type="evidence" value="ECO:0007669"/>
    <property type="project" value="InterPro"/>
</dbReference>
<evidence type="ECO:0000256" key="3">
    <source>
        <dbReference type="ARBA" id="ARBA00023163"/>
    </source>
</evidence>
<dbReference type="SUPFAM" id="SSF50104">
    <property type="entry name" value="Translation proteins SH3-like domain"/>
    <property type="match status" value="1"/>
</dbReference>
<dbReference type="PANTHER" id="PTHR30265">
    <property type="entry name" value="RHO-INTERACTING TRANSCRIPTION TERMINATION FACTOR NUSG"/>
    <property type="match status" value="1"/>
</dbReference>
<reference evidence="5" key="1">
    <citation type="submission" date="2018-06" db="EMBL/GenBank/DDBJ databases">
        <authorList>
            <person name="Zhirakovskaya E."/>
        </authorList>
    </citation>
    <scope>NUCLEOTIDE SEQUENCE</scope>
</reference>
<dbReference type="NCBIfam" id="TIGR01955">
    <property type="entry name" value="RfaH"/>
    <property type="match status" value="1"/>
</dbReference>
<dbReference type="InterPro" id="IPR010215">
    <property type="entry name" value="Transcription_antiterm_RfaH"/>
</dbReference>
<sequence length="177" mass="20497">MKSRGNNSYMLEQRSWYLIHTKPRMEKQAEENLNRQGYETYLPMVTTRRRRNNRYINVVEAFFPRYLFIHLNSKTDNWAPIRSTLGVSRLIQFGGIPAIAPVELISVLKANEDDLGFQETEKREMKTGDKVTIIDGPFAGYNGIYNKKKSTERVTILLDIVGKRSEVTISEHDLLLA</sequence>
<dbReference type="CDD" id="cd06091">
    <property type="entry name" value="KOW_NusG"/>
    <property type="match status" value="1"/>
</dbReference>
<keyword evidence="3" id="KW-0804">Transcription</keyword>
<evidence type="ECO:0000259" key="4">
    <source>
        <dbReference type="SMART" id="SM00738"/>
    </source>
</evidence>
<dbReference type="SUPFAM" id="SSF82679">
    <property type="entry name" value="N-utilization substance G protein NusG, N-terminal domain"/>
    <property type="match status" value="1"/>
</dbReference>
<keyword evidence="2" id="KW-0805">Transcription regulation</keyword>
<dbReference type="EMBL" id="UOFZ01000185">
    <property type="protein sequence ID" value="VAX14607.1"/>
    <property type="molecule type" value="Genomic_DNA"/>
</dbReference>
<dbReference type="Pfam" id="PF02357">
    <property type="entry name" value="NusG"/>
    <property type="match status" value="1"/>
</dbReference>
<accession>A0A3B1CCT9</accession>
<dbReference type="Gene3D" id="3.30.70.940">
    <property type="entry name" value="NusG, N-terminal domain"/>
    <property type="match status" value="1"/>
</dbReference>
<dbReference type="GO" id="GO:0005829">
    <property type="term" value="C:cytosol"/>
    <property type="evidence" value="ECO:0007669"/>
    <property type="project" value="TreeGrafter"/>
</dbReference>
<dbReference type="GO" id="GO:0031564">
    <property type="term" value="P:transcription antitermination"/>
    <property type="evidence" value="ECO:0007669"/>
    <property type="project" value="UniProtKB-KW"/>
</dbReference>
<dbReference type="InterPro" id="IPR043425">
    <property type="entry name" value="NusG-like"/>
</dbReference>
<dbReference type="SMART" id="SM00738">
    <property type="entry name" value="NGN"/>
    <property type="match status" value="1"/>
</dbReference>
<name>A0A3B1CCT9_9ZZZZ</name>
<protein>
    <recommendedName>
        <fullName evidence="4">NusG-like N-terminal domain-containing protein</fullName>
    </recommendedName>
</protein>